<evidence type="ECO:0000313" key="1">
    <source>
        <dbReference type="EMBL" id="KAK2108503.1"/>
    </source>
</evidence>
<protein>
    <submittedName>
        <fullName evidence="1">Uncharacterized protein</fullName>
    </submittedName>
</protein>
<dbReference type="Proteomes" id="UP001266305">
    <property type="component" value="Unassembled WGS sequence"/>
</dbReference>
<feature type="non-terminal residue" evidence="1">
    <location>
        <position position="1"/>
    </location>
</feature>
<gene>
    <name evidence="1" type="ORF">P7K49_013668</name>
</gene>
<name>A0ABQ9VIP9_SAGOE</name>
<dbReference type="EMBL" id="JASSZA010000006">
    <property type="protein sequence ID" value="KAK2108503.1"/>
    <property type="molecule type" value="Genomic_DNA"/>
</dbReference>
<evidence type="ECO:0000313" key="2">
    <source>
        <dbReference type="Proteomes" id="UP001266305"/>
    </source>
</evidence>
<feature type="non-terminal residue" evidence="1">
    <location>
        <position position="166"/>
    </location>
</feature>
<organism evidence="1 2">
    <name type="scientific">Saguinus oedipus</name>
    <name type="common">Cotton-top tamarin</name>
    <name type="synonym">Oedipomidas oedipus</name>
    <dbReference type="NCBI Taxonomy" id="9490"/>
    <lineage>
        <taxon>Eukaryota</taxon>
        <taxon>Metazoa</taxon>
        <taxon>Chordata</taxon>
        <taxon>Craniata</taxon>
        <taxon>Vertebrata</taxon>
        <taxon>Euteleostomi</taxon>
        <taxon>Mammalia</taxon>
        <taxon>Eutheria</taxon>
        <taxon>Euarchontoglires</taxon>
        <taxon>Primates</taxon>
        <taxon>Haplorrhini</taxon>
        <taxon>Platyrrhini</taxon>
        <taxon>Cebidae</taxon>
        <taxon>Callitrichinae</taxon>
        <taxon>Saguinus</taxon>
    </lineage>
</organism>
<sequence length="166" mass="19044">THVIHIMDKTTPKICLVQFSGTKNVDKKAKGRGKEKNRCLRNNCLELKDNHQKEEHRKELNHKFSNKELEDKYDATLYRSLQHESFRAPGLRLPLGLSKKHQRLSSISARVLHPSIFLCWIALSIQYSSDKSVSLDNVCESSLPALVVGIFAYYQELKSTNTMANF</sequence>
<proteinExistence type="predicted"/>
<reference evidence="1 2" key="1">
    <citation type="submission" date="2023-05" db="EMBL/GenBank/DDBJ databases">
        <title>B98-5 Cell Line De Novo Hybrid Assembly: An Optical Mapping Approach.</title>
        <authorList>
            <person name="Kananen K."/>
            <person name="Auerbach J.A."/>
            <person name="Kautto E."/>
            <person name="Blachly J.S."/>
        </authorList>
    </citation>
    <scope>NUCLEOTIDE SEQUENCE [LARGE SCALE GENOMIC DNA]</scope>
    <source>
        <strain evidence="1">B95-8</strain>
        <tissue evidence="1">Cell line</tissue>
    </source>
</reference>
<keyword evidence="2" id="KW-1185">Reference proteome</keyword>
<comment type="caution">
    <text evidence="1">The sequence shown here is derived from an EMBL/GenBank/DDBJ whole genome shotgun (WGS) entry which is preliminary data.</text>
</comment>
<accession>A0ABQ9VIP9</accession>